<proteinExistence type="predicted"/>
<dbReference type="Pfam" id="PF00582">
    <property type="entry name" value="Usp"/>
    <property type="match status" value="1"/>
</dbReference>
<evidence type="ECO:0000313" key="1">
    <source>
        <dbReference type="EMBL" id="CAH1785766.1"/>
    </source>
</evidence>
<dbReference type="InterPro" id="IPR006016">
    <property type="entry name" value="UspA"/>
</dbReference>
<dbReference type="Gene3D" id="3.40.50.620">
    <property type="entry name" value="HUPs"/>
    <property type="match status" value="1"/>
</dbReference>
<dbReference type="InterPro" id="IPR006015">
    <property type="entry name" value="Universal_stress_UspA"/>
</dbReference>
<dbReference type="PRINTS" id="PR01438">
    <property type="entry name" value="UNVRSLSTRESS"/>
</dbReference>
<dbReference type="EMBL" id="CAIIXF020000006">
    <property type="protein sequence ID" value="CAH1785766.1"/>
    <property type="molecule type" value="Genomic_DNA"/>
</dbReference>
<evidence type="ECO:0000313" key="2">
    <source>
        <dbReference type="Proteomes" id="UP000749559"/>
    </source>
</evidence>
<protein>
    <submittedName>
        <fullName evidence="1">Uncharacterized protein</fullName>
    </submittedName>
</protein>
<dbReference type="AlphaFoldDB" id="A0A8J1U3S3"/>
<dbReference type="PANTHER" id="PTHR46989">
    <property type="entry name" value="USP DOMAIN-CONTAINING PROTEIN"/>
    <property type="match status" value="1"/>
</dbReference>
<dbReference type="SUPFAM" id="SSF52402">
    <property type="entry name" value="Adenine nucleotide alpha hydrolases-like"/>
    <property type="match status" value="1"/>
</dbReference>
<gene>
    <name evidence="1" type="ORF">OFUS_LOCUS11780</name>
</gene>
<keyword evidence="2" id="KW-1185">Reference proteome</keyword>
<dbReference type="PANTHER" id="PTHR46989:SF3">
    <property type="entry name" value="USPA DOMAIN-CONTAINING PROTEIN"/>
    <property type="match status" value="1"/>
</dbReference>
<dbReference type="Proteomes" id="UP000749559">
    <property type="component" value="Unassembled WGS sequence"/>
</dbReference>
<comment type="caution">
    <text evidence="1">The sequence shown here is derived from an EMBL/GenBank/DDBJ whole genome shotgun (WGS) entry which is preliminary data.</text>
</comment>
<dbReference type="OrthoDB" id="843225at2759"/>
<dbReference type="InterPro" id="IPR014729">
    <property type="entry name" value="Rossmann-like_a/b/a_fold"/>
</dbReference>
<organism evidence="1 2">
    <name type="scientific">Owenia fusiformis</name>
    <name type="common">Polychaete worm</name>
    <dbReference type="NCBI Taxonomy" id="6347"/>
    <lineage>
        <taxon>Eukaryota</taxon>
        <taxon>Metazoa</taxon>
        <taxon>Spiralia</taxon>
        <taxon>Lophotrochozoa</taxon>
        <taxon>Annelida</taxon>
        <taxon>Polychaeta</taxon>
        <taxon>Sedentaria</taxon>
        <taxon>Canalipalpata</taxon>
        <taxon>Sabellida</taxon>
        <taxon>Oweniida</taxon>
        <taxon>Oweniidae</taxon>
        <taxon>Owenia</taxon>
    </lineage>
</organism>
<reference evidence="1" key="1">
    <citation type="submission" date="2022-03" db="EMBL/GenBank/DDBJ databases">
        <authorList>
            <person name="Martin C."/>
        </authorList>
    </citation>
    <scope>NUCLEOTIDE SEQUENCE</scope>
</reference>
<name>A0A8J1U3S3_OWEFU</name>
<dbReference type="CDD" id="cd23659">
    <property type="entry name" value="USP_At3g01520-like"/>
    <property type="match status" value="1"/>
</dbReference>
<sequence>MSSSVSSRIIVVPVDYSEHAEMAYAWYVENIKQDGDILHILHIHEPLIPSYVGWTYQEVGAQMELEKQRVMGLLKKYEHKLGRDKIRGHTHHEVHHRPGECIITYAKNIGAHMILMASRGHGKVRQTILGSISGYVLHHAPMPVLIIPKPHHHHHMFGCHDNKEIKVAHNGATYDKLAESVEETEM</sequence>
<accession>A0A8J1U3S3</accession>